<keyword evidence="1" id="KW-0805">Transcription regulation</keyword>
<dbReference type="InterPro" id="IPR050204">
    <property type="entry name" value="AraC_XylS_family_regulators"/>
</dbReference>
<dbReference type="InterPro" id="IPR014710">
    <property type="entry name" value="RmlC-like_jellyroll"/>
</dbReference>
<feature type="domain" description="HTH araC/xylS-type" evidence="4">
    <location>
        <begin position="195"/>
        <end position="292"/>
    </location>
</feature>
<evidence type="ECO:0000259" key="4">
    <source>
        <dbReference type="PROSITE" id="PS01124"/>
    </source>
</evidence>
<dbReference type="Gene3D" id="1.10.10.60">
    <property type="entry name" value="Homeodomain-like"/>
    <property type="match status" value="1"/>
</dbReference>
<dbReference type="PANTHER" id="PTHR46796">
    <property type="entry name" value="HTH-TYPE TRANSCRIPTIONAL ACTIVATOR RHAS-RELATED"/>
    <property type="match status" value="1"/>
</dbReference>
<dbReference type="Pfam" id="PF02311">
    <property type="entry name" value="AraC_binding"/>
    <property type="match status" value="1"/>
</dbReference>
<dbReference type="InterPro" id="IPR018060">
    <property type="entry name" value="HTH_AraC"/>
</dbReference>
<accession>A0ABZ0QIE6</accession>
<protein>
    <submittedName>
        <fullName evidence="5">AraC family transcriptional regulator</fullName>
    </submittedName>
</protein>
<keyword evidence="3" id="KW-0804">Transcription</keyword>
<dbReference type="SUPFAM" id="SSF46689">
    <property type="entry name" value="Homeodomain-like"/>
    <property type="match status" value="2"/>
</dbReference>
<evidence type="ECO:0000256" key="3">
    <source>
        <dbReference type="ARBA" id="ARBA00023163"/>
    </source>
</evidence>
<reference evidence="5 6" key="1">
    <citation type="submission" date="2023-11" db="EMBL/GenBank/DDBJ databases">
        <title>Plant-associative lifestyle of Vibrio porteresiae and its evolutionary dynamics.</title>
        <authorList>
            <person name="Rameshkumar N."/>
            <person name="Kirti K."/>
        </authorList>
    </citation>
    <scope>NUCLEOTIDE SEQUENCE [LARGE SCALE GENOMIC DNA]</scope>
    <source>
        <strain evidence="5 6">MSSRF30</strain>
    </source>
</reference>
<evidence type="ECO:0000256" key="2">
    <source>
        <dbReference type="ARBA" id="ARBA00023125"/>
    </source>
</evidence>
<dbReference type="PROSITE" id="PS01124">
    <property type="entry name" value="HTH_ARAC_FAMILY_2"/>
    <property type="match status" value="1"/>
</dbReference>
<organism evidence="5 6">
    <name type="scientific">Vibrio porteresiae DSM 19223</name>
    <dbReference type="NCBI Taxonomy" id="1123496"/>
    <lineage>
        <taxon>Bacteria</taxon>
        <taxon>Pseudomonadati</taxon>
        <taxon>Pseudomonadota</taxon>
        <taxon>Gammaproteobacteria</taxon>
        <taxon>Vibrionales</taxon>
        <taxon>Vibrionaceae</taxon>
        <taxon>Vibrio</taxon>
    </lineage>
</organism>
<evidence type="ECO:0000313" key="5">
    <source>
        <dbReference type="EMBL" id="WPC76272.1"/>
    </source>
</evidence>
<dbReference type="InterPro" id="IPR009057">
    <property type="entry name" value="Homeodomain-like_sf"/>
</dbReference>
<keyword evidence="2" id="KW-0238">DNA-binding</keyword>
<dbReference type="RefSeq" id="WP_261896692.1">
    <property type="nucleotide sequence ID" value="NZ_AP024896.1"/>
</dbReference>
<dbReference type="SMART" id="SM00342">
    <property type="entry name" value="HTH_ARAC"/>
    <property type="match status" value="1"/>
</dbReference>
<evidence type="ECO:0000313" key="6">
    <source>
        <dbReference type="Proteomes" id="UP001304071"/>
    </source>
</evidence>
<proteinExistence type="predicted"/>
<dbReference type="InterPro" id="IPR037923">
    <property type="entry name" value="HTH-like"/>
</dbReference>
<dbReference type="PANTHER" id="PTHR46796:SF2">
    <property type="entry name" value="TRANSCRIPTIONAL REGULATORY PROTEIN"/>
    <property type="match status" value="1"/>
</dbReference>
<dbReference type="SUPFAM" id="SSF51215">
    <property type="entry name" value="Regulatory protein AraC"/>
    <property type="match status" value="1"/>
</dbReference>
<dbReference type="EMBL" id="CP138204">
    <property type="protein sequence ID" value="WPC76272.1"/>
    <property type="molecule type" value="Genomic_DNA"/>
</dbReference>
<sequence length="300" mass="33920">MQERKMAGKLAAENGTAKNINQSFWRHKMIPHLTVRSTYNSTQGYKAHSHSELSIGLITAGQTLLTLPDNQLCLSAGDIILIEPKVVHSCNPINKLPRSYHMLYLDNYWCCQILSRLYGHQIDRLTCDQYPLIKSAAHRVLISLLDQLSCISNSTNNNVTNNVALNEKIELVLLDIISQYVSPLTNTSDKDSLAYAMKRLLLRDITDSPSLETIATQLNRPVESLIRQFKARFGITPKAFLTNHRIEQAKLLLKRGMNIVDVAGEVGFSDQSQLHRAFVHYTASTPRQYQQLASIFDNNR</sequence>
<evidence type="ECO:0000256" key="1">
    <source>
        <dbReference type="ARBA" id="ARBA00023015"/>
    </source>
</evidence>
<name>A0ABZ0QIE6_9VIBR</name>
<dbReference type="Pfam" id="PF12833">
    <property type="entry name" value="HTH_18"/>
    <property type="match status" value="1"/>
</dbReference>
<keyword evidence="6" id="KW-1185">Reference proteome</keyword>
<gene>
    <name evidence="5" type="ORF">R8Z52_17230</name>
</gene>
<dbReference type="Gene3D" id="2.60.120.10">
    <property type="entry name" value="Jelly Rolls"/>
    <property type="match status" value="1"/>
</dbReference>
<dbReference type="InterPro" id="IPR003313">
    <property type="entry name" value="AraC-bd"/>
</dbReference>
<dbReference type="Proteomes" id="UP001304071">
    <property type="component" value="Chromosome 2"/>
</dbReference>